<dbReference type="PANTHER" id="PTHR32089:SF112">
    <property type="entry name" value="LYSOZYME-LIKE PROTEIN-RELATED"/>
    <property type="match status" value="1"/>
</dbReference>
<accession>S9SD69</accession>
<evidence type="ECO:0000256" key="7">
    <source>
        <dbReference type="ARBA" id="ARBA00023224"/>
    </source>
</evidence>
<keyword evidence="10" id="KW-0175">Coiled coil</keyword>
<evidence type="ECO:0000259" key="12">
    <source>
        <dbReference type="PROSITE" id="PS50111"/>
    </source>
</evidence>
<evidence type="ECO:0000256" key="6">
    <source>
        <dbReference type="ARBA" id="ARBA00023136"/>
    </source>
</evidence>
<feature type="domain" description="Methyl-accepting transducer" evidence="12">
    <location>
        <begin position="294"/>
        <end position="516"/>
    </location>
</feature>
<evidence type="ECO:0000259" key="14">
    <source>
        <dbReference type="PROSITE" id="PS50885"/>
    </source>
</evidence>
<feature type="transmembrane region" description="Helical" evidence="11">
    <location>
        <begin position="6"/>
        <end position="24"/>
    </location>
</feature>
<dbReference type="PROSITE" id="PS50192">
    <property type="entry name" value="T_SNARE"/>
    <property type="match status" value="1"/>
</dbReference>
<reference evidence="15 16" key="1">
    <citation type="submission" date="2013-04" db="EMBL/GenBank/DDBJ databases">
        <authorList>
            <person name="Kuznetsov B."/>
            <person name="Ivanovsky R."/>
        </authorList>
    </citation>
    <scope>NUCLEOTIDE SEQUENCE [LARGE SCALE GENOMIC DNA]</scope>
    <source>
        <strain evidence="15 16">MGU-K5</strain>
    </source>
</reference>
<comment type="subcellular location">
    <subcellularLocation>
        <location evidence="1">Cell inner membrane</location>
        <topology evidence="1">Multi-pass membrane protein</topology>
    </subcellularLocation>
</comment>
<organism evidence="15 16">
    <name type="scientific">Magnetospirillum fulvum MGU-K5</name>
    <dbReference type="NCBI Taxonomy" id="1316936"/>
    <lineage>
        <taxon>Bacteria</taxon>
        <taxon>Pseudomonadati</taxon>
        <taxon>Pseudomonadota</taxon>
        <taxon>Alphaproteobacteria</taxon>
        <taxon>Rhodospirillales</taxon>
        <taxon>Rhodospirillaceae</taxon>
        <taxon>Magnetospirillum</taxon>
    </lineage>
</organism>
<dbReference type="Gene3D" id="3.30.450.20">
    <property type="entry name" value="PAS domain"/>
    <property type="match status" value="1"/>
</dbReference>
<dbReference type="PROSITE" id="PS50885">
    <property type="entry name" value="HAMP"/>
    <property type="match status" value="1"/>
</dbReference>
<keyword evidence="2" id="KW-1003">Cell membrane</keyword>
<feature type="domain" description="HAMP" evidence="14">
    <location>
        <begin position="200"/>
        <end position="253"/>
    </location>
</feature>
<comment type="similarity">
    <text evidence="8">Belongs to the methyl-accepting chemotaxis (MCP) protein family.</text>
</comment>
<sequence>MLIVVAASVVGFILVASLGMVFLHESMIADRIAKLRSVTDIARTLTQAEYDRAVRGEFSQDEAQKRVRDQLRAVRYDGGEYLFIYAEDGTCMLSPGRIEREGKNALGIRDINGLPFIARMIEVAKAGGGAVFYQFTRPGSEIPVPKGSYAQFFAPWGWMIGSAVAIDDIEAEFRSAALKFSGIVLLITLLTTILVMAVARHIALPLKRLTEATTQLANQNYATEVTETERGDEIGSLANSIRSLRDIAREAQSLRDAQEQVKRQVEDEHRRAALAMADSFERSVKQVTDVIATSAHSMRDAAQSLTGVANQTSAQAGEVAAAADQASSKVQTVAAASEQLSASIQEISRQVRDSATMSSDAVAEAGRSDHLVQGLADAVGRIGEVVNLINDIASQTNLLALNATIEAARAGEAGKGFAVVAGEVKNLANQTAKATEDIATQINAVQNATSEAVVAIRNIGGTIGRINGIGAAIAAAVEQQHSATTEISHNIQQASAGTRQVTDYLAALAGAIADVETTSGGVLTASNTLTEQSKRLDKEVGSFLHSIRA</sequence>
<evidence type="ECO:0000256" key="8">
    <source>
        <dbReference type="ARBA" id="ARBA00029447"/>
    </source>
</evidence>
<keyword evidence="6 11" id="KW-0472">Membrane</keyword>
<evidence type="ECO:0000256" key="4">
    <source>
        <dbReference type="ARBA" id="ARBA00022692"/>
    </source>
</evidence>
<dbReference type="Pfam" id="PF17200">
    <property type="entry name" value="sCache_2"/>
    <property type="match status" value="1"/>
</dbReference>
<protein>
    <submittedName>
        <fullName evidence="15">Chemotaxis sensory transducer protein</fullName>
    </submittedName>
</protein>
<evidence type="ECO:0000256" key="1">
    <source>
        <dbReference type="ARBA" id="ARBA00004429"/>
    </source>
</evidence>
<evidence type="ECO:0000259" key="13">
    <source>
        <dbReference type="PROSITE" id="PS50192"/>
    </source>
</evidence>
<dbReference type="STRING" id="1316936.K678_04457"/>
<dbReference type="eggNOG" id="COG0840">
    <property type="taxonomic scope" value="Bacteria"/>
</dbReference>
<comment type="caution">
    <text evidence="15">The sequence shown here is derived from an EMBL/GenBank/DDBJ whole genome shotgun (WGS) entry which is preliminary data.</text>
</comment>
<evidence type="ECO:0000313" key="15">
    <source>
        <dbReference type="EMBL" id="EPY02694.1"/>
    </source>
</evidence>
<dbReference type="SUPFAM" id="SSF58104">
    <property type="entry name" value="Methyl-accepting chemotaxis protein (MCP) signaling domain"/>
    <property type="match status" value="1"/>
</dbReference>
<dbReference type="InterPro" id="IPR004089">
    <property type="entry name" value="MCPsignal_dom"/>
</dbReference>
<dbReference type="Gene3D" id="1.10.287.950">
    <property type="entry name" value="Methyl-accepting chemotaxis protein"/>
    <property type="match status" value="1"/>
</dbReference>
<dbReference type="Proteomes" id="UP000015350">
    <property type="component" value="Unassembled WGS sequence"/>
</dbReference>
<name>S9SD69_MAGFU</name>
<gene>
    <name evidence="15" type="ORF">K678_04457</name>
</gene>
<dbReference type="PANTHER" id="PTHR32089">
    <property type="entry name" value="METHYL-ACCEPTING CHEMOTAXIS PROTEIN MCPB"/>
    <property type="match status" value="1"/>
</dbReference>
<keyword evidence="5 11" id="KW-1133">Transmembrane helix</keyword>
<evidence type="ECO:0000256" key="5">
    <source>
        <dbReference type="ARBA" id="ARBA00022989"/>
    </source>
</evidence>
<dbReference type="Gene3D" id="1.10.8.500">
    <property type="entry name" value="HAMP domain in histidine kinase"/>
    <property type="match status" value="1"/>
</dbReference>
<feature type="coiled-coil region" evidence="10">
    <location>
        <begin position="244"/>
        <end position="271"/>
    </location>
</feature>
<dbReference type="SMART" id="SM01049">
    <property type="entry name" value="Cache_2"/>
    <property type="match status" value="1"/>
</dbReference>
<evidence type="ECO:0000256" key="2">
    <source>
        <dbReference type="ARBA" id="ARBA00022475"/>
    </source>
</evidence>
<feature type="domain" description="T-SNARE coiled-coil homology" evidence="13">
    <location>
        <begin position="446"/>
        <end position="508"/>
    </location>
</feature>
<dbReference type="RefSeq" id="WP_021131259.1">
    <property type="nucleotide sequence ID" value="NZ_AQPH01000010.1"/>
</dbReference>
<evidence type="ECO:0000256" key="3">
    <source>
        <dbReference type="ARBA" id="ARBA00022519"/>
    </source>
</evidence>
<proteinExistence type="inferred from homology"/>
<evidence type="ECO:0000256" key="10">
    <source>
        <dbReference type="SAM" id="Coils"/>
    </source>
</evidence>
<dbReference type="GO" id="GO:0007165">
    <property type="term" value="P:signal transduction"/>
    <property type="evidence" value="ECO:0007669"/>
    <property type="project" value="UniProtKB-KW"/>
</dbReference>
<keyword evidence="4 11" id="KW-0812">Transmembrane</keyword>
<dbReference type="InterPro" id="IPR003660">
    <property type="entry name" value="HAMP_dom"/>
</dbReference>
<evidence type="ECO:0000256" key="9">
    <source>
        <dbReference type="PROSITE-ProRule" id="PRU00284"/>
    </source>
</evidence>
<dbReference type="GO" id="GO:0005886">
    <property type="term" value="C:plasma membrane"/>
    <property type="evidence" value="ECO:0007669"/>
    <property type="project" value="UniProtKB-SubCell"/>
</dbReference>
<dbReference type="AlphaFoldDB" id="S9SD69"/>
<feature type="transmembrane region" description="Helical" evidence="11">
    <location>
        <begin position="183"/>
        <end position="203"/>
    </location>
</feature>
<dbReference type="SMART" id="SM00304">
    <property type="entry name" value="HAMP"/>
    <property type="match status" value="1"/>
</dbReference>
<dbReference type="PATRIC" id="fig|1316936.3.peg.891"/>
<dbReference type="SMART" id="SM00283">
    <property type="entry name" value="MA"/>
    <property type="match status" value="1"/>
</dbReference>
<dbReference type="PROSITE" id="PS50111">
    <property type="entry name" value="CHEMOTAXIS_TRANSDUC_2"/>
    <property type="match status" value="1"/>
</dbReference>
<dbReference type="Pfam" id="PF00015">
    <property type="entry name" value="MCPsignal"/>
    <property type="match status" value="1"/>
</dbReference>
<dbReference type="InterPro" id="IPR033480">
    <property type="entry name" value="sCache_2"/>
</dbReference>
<evidence type="ECO:0000313" key="16">
    <source>
        <dbReference type="Proteomes" id="UP000015350"/>
    </source>
</evidence>
<evidence type="ECO:0000256" key="11">
    <source>
        <dbReference type="SAM" id="Phobius"/>
    </source>
</evidence>
<dbReference type="CDD" id="cd06225">
    <property type="entry name" value="HAMP"/>
    <property type="match status" value="1"/>
</dbReference>
<dbReference type="EMBL" id="AQPH01000010">
    <property type="protein sequence ID" value="EPY02694.1"/>
    <property type="molecule type" value="Genomic_DNA"/>
</dbReference>
<dbReference type="Pfam" id="PF00672">
    <property type="entry name" value="HAMP"/>
    <property type="match status" value="1"/>
</dbReference>
<keyword evidence="3" id="KW-0997">Cell inner membrane</keyword>
<keyword evidence="7 9" id="KW-0807">Transducer</keyword>
<dbReference type="OrthoDB" id="7260004at2"/>
<dbReference type="InterPro" id="IPR000727">
    <property type="entry name" value="T_SNARE_dom"/>
</dbReference>